<dbReference type="InterPro" id="IPR036249">
    <property type="entry name" value="Thioredoxin-like_sf"/>
</dbReference>
<feature type="binding site" evidence="2">
    <location>
        <position position="158"/>
    </location>
    <ligand>
        <name>Cu cation</name>
        <dbReference type="ChEBI" id="CHEBI:23378"/>
    </ligand>
</feature>
<feature type="disulfide bond" description="Redox-active" evidence="3">
    <location>
        <begin position="67"/>
        <end position="71"/>
    </location>
</feature>
<comment type="similarity">
    <text evidence="1">Belongs to the SCO1/2 family.</text>
</comment>
<evidence type="ECO:0000256" key="1">
    <source>
        <dbReference type="ARBA" id="ARBA00010996"/>
    </source>
</evidence>
<dbReference type="SUPFAM" id="SSF52833">
    <property type="entry name" value="Thioredoxin-like"/>
    <property type="match status" value="1"/>
</dbReference>
<protein>
    <submittedName>
        <fullName evidence="4">SCO family protein</fullName>
    </submittedName>
</protein>
<proteinExistence type="inferred from homology"/>
<dbReference type="EMBL" id="PYNS01000012">
    <property type="protein sequence ID" value="PSV10379.1"/>
    <property type="molecule type" value="Genomic_DNA"/>
</dbReference>
<gene>
    <name evidence="4" type="ORF">C0W93_11690</name>
</gene>
<comment type="caution">
    <text evidence="4">The sequence shown here is derived from an EMBL/GenBank/DDBJ whole genome shotgun (WGS) entry which is preliminary data.</text>
</comment>
<dbReference type="GO" id="GO:0046872">
    <property type="term" value="F:metal ion binding"/>
    <property type="evidence" value="ECO:0007669"/>
    <property type="project" value="UniProtKB-KW"/>
</dbReference>
<evidence type="ECO:0000313" key="4">
    <source>
        <dbReference type="EMBL" id="PSV10379.1"/>
    </source>
</evidence>
<dbReference type="CDD" id="cd02968">
    <property type="entry name" value="SCO"/>
    <property type="match status" value="1"/>
</dbReference>
<name>A0A2T3KUA5_PHOLD</name>
<accession>A0A2T3KUA5</accession>
<keyword evidence="2" id="KW-0186">Copper</keyword>
<dbReference type="Proteomes" id="UP000240530">
    <property type="component" value="Unassembled WGS sequence"/>
</dbReference>
<organism evidence="4 5">
    <name type="scientific">Photobacterium leiognathi subsp. mandapamensis</name>
    <name type="common">Photobacterium mandapamensis</name>
    <dbReference type="NCBI Taxonomy" id="48408"/>
    <lineage>
        <taxon>Bacteria</taxon>
        <taxon>Pseudomonadati</taxon>
        <taxon>Pseudomonadota</taxon>
        <taxon>Gammaproteobacteria</taxon>
        <taxon>Vibrionales</taxon>
        <taxon>Vibrionaceae</taxon>
        <taxon>Photobacterium</taxon>
    </lineage>
</organism>
<dbReference type="PANTHER" id="PTHR12151:SF25">
    <property type="entry name" value="LINALOOL DEHYDRATASE_ISOMERASE DOMAIN-CONTAINING PROTEIN"/>
    <property type="match status" value="1"/>
</dbReference>
<feature type="binding site" evidence="2">
    <location>
        <position position="67"/>
    </location>
    <ligand>
        <name>Cu cation</name>
        <dbReference type="ChEBI" id="CHEBI:23378"/>
    </ligand>
</feature>
<dbReference type="Gene3D" id="3.40.30.10">
    <property type="entry name" value="Glutaredoxin"/>
    <property type="match status" value="1"/>
</dbReference>
<evidence type="ECO:0000256" key="3">
    <source>
        <dbReference type="PIRSR" id="PIRSR603782-2"/>
    </source>
</evidence>
<dbReference type="Pfam" id="PF02630">
    <property type="entry name" value="SCO1-SenC"/>
    <property type="match status" value="1"/>
</dbReference>
<dbReference type="InterPro" id="IPR003782">
    <property type="entry name" value="SCO1/SenC"/>
</dbReference>
<evidence type="ECO:0000313" key="5">
    <source>
        <dbReference type="Proteomes" id="UP000240530"/>
    </source>
</evidence>
<keyword evidence="2" id="KW-0479">Metal-binding</keyword>
<keyword evidence="3" id="KW-1015">Disulfide bond</keyword>
<sequence length="206" mass="23001">MKYQWMILSLALIAGLTTSYILDSRDPNLSVEPDYPINILESGTDAVDLYDPADNRVRLVYFGYTQCPDVCPTSLAVMSAALKQIPSEQLAHIWPVFITLDPERDDAITSAKYAKHFHPMISGMTGTNKQTEALTDKYGVLKIRTELKDSALEYAIDHNSYFYFIAPNGELIKKIPHLLNPAPLISAIPDILKQVPSSQSKQNESI</sequence>
<reference evidence="4 5" key="1">
    <citation type="submission" date="2018-03" db="EMBL/GenBank/DDBJ databases">
        <title>Whole genome sequencing of Histamine producing bacteria.</title>
        <authorList>
            <person name="Butler K."/>
        </authorList>
    </citation>
    <scope>NUCLEOTIDE SEQUENCE [LARGE SCALE GENOMIC DNA]</scope>
    <source>
        <strain evidence="4 5">Res.4.1</strain>
    </source>
</reference>
<dbReference type="PANTHER" id="PTHR12151">
    <property type="entry name" value="ELECTRON TRANSPORT PROTIN SCO1/SENC FAMILY MEMBER"/>
    <property type="match status" value="1"/>
</dbReference>
<evidence type="ECO:0000256" key="2">
    <source>
        <dbReference type="PIRSR" id="PIRSR603782-1"/>
    </source>
</evidence>
<dbReference type="AlphaFoldDB" id="A0A2T3KUA5"/>
<dbReference type="RefSeq" id="WP_107185169.1">
    <property type="nucleotide sequence ID" value="NZ_CP131593.1"/>
</dbReference>
<feature type="binding site" evidence="2">
    <location>
        <position position="71"/>
    </location>
    <ligand>
        <name>Cu cation</name>
        <dbReference type="ChEBI" id="CHEBI:23378"/>
    </ligand>
</feature>